<protein>
    <recommendedName>
        <fullName evidence="4">Anti-sigma factor</fullName>
    </recommendedName>
</protein>
<evidence type="ECO:0008006" key="4">
    <source>
        <dbReference type="Google" id="ProtNLM"/>
    </source>
</evidence>
<name>A0A318ICI4_BURPY</name>
<dbReference type="Proteomes" id="UP000247755">
    <property type="component" value="Unassembled WGS sequence"/>
</dbReference>
<evidence type="ECO:0000313" key="2">
    <source>
        <dbReference type="EMBL" id="PXX22531.1"/>
    </source>
</evidence>
<proteinExistence type="predicted"/>
<evidence type="ECO:0000256" key="1">
    <source>
        <dbReference type="SAM" id="Phobius"/>
    </source>
</evidence>
<organism evidence="2 3">
    <name type="scientific">Burkholderia pyrrocinia</name>
    <name type="common">Pseudomonas pyrrocinia</name>
    <dbReference type="NCBI Taxonomy" id="60550"/>
    <lineage>
        <taxon>Bacteria</taxon>
        <taxon>Pseudomonadati</taxon>
        <taxon>Pseudomonadota</taxon>
        <taxon>Betaproteobacteria</taxon>
        <taxon>Burkholderiales</taxon>
        <taxon>Burkholderiaceae</taxon>
        <taxon>Burkholderia</taxon>
        <taxon>Burkholderia cepacia complex</taxon>
    </lineage>
</organism>
<dbReference type="AlphaFoldDB" id="A0A318ICI4"/>
<dbReference type="EMBL" id="QJJY01000039">
    <property type="protein sequence ID" value="PXX22531.1"/>
    <property type="molecule type" value="Genomic_DNA"/>
</dbReference>
<reference evidence="2 3" key="1">
    <citation type="submission" date="2018-05" db="EMBL/GenBank/DDBJ databases">
        <title>Comparative genomics of bacterial root endophytes of switchgrass collected from native prairies over two seasons.</title>
        <authorList>
            <person name="Tang Y."/>
        </authorList>
    </citation>
    <scope>NUCLEOTIDE SEQUENCE [LARGE SCALE GENOMIC DNA]</scope>
    <source>
        <strain evidence="2 3">NFIX32</strain>
    </source>
</reference>
<gene>
    <name evidence="2" type="ORF">NA66_10394</name>
</gene>
<feature type="transmembrane region" description="Helical" evidence="1">
    <location>
        <begin position="117"/>
        <end position="136"/>
    </location>
</feature>
<accession>A0A318ICI4</accession>
<keyword evidence="1" id="KW-0472">Membrane</keyword>
<comment type="caution">
    <text evidence="2">The sequence shown here is derived from an EMBL/GenBank/DDBJ whole genome shotgun (WGS) entry which is preliminary data.</text>
</comment>
<evidence type="ECO:0000313" key="3">
    <source>
        <dbReference type="Proteomes" id="UP000247755"/>
    </source>
</evidence>
<dbReference type="RefSeq" id="WP_072437713.1">
    <property type="nucleotide sequence ID" value="NZ_QJJY01000039.1"/>
</dbReference>
<keyword evidence="1" id="KW-0812">Transmembrane</keyword>
<sequence length="312" mass="34047">MKMDDILLMAYVDGELTSHQREEVERAIGMSADIATRVAWLEASVLPYRRAFEQQEWPSVPQSLVRKVAEIAQAYAAPSDISAVGVSHPMDAPVSQRDVREAPAVPIRSHVRMMVPWLAMAFVAGAFCCGAILRFAPGAAHGDFAPQGAPVVAQTQASPWVMAAVNYLRLYTRDTVAFDSSNLAVAAHTVENIRRDDGLPIRIPDLRSTGLTFKRIQRLHFNDKPLVQIVYLPGKGMPVALCAMKDDKPDTALARQRVGGMDVVTWRRARITYALIARPGDTDLGAIGKQISENGVGEMLGQLPHVDQAIAS</sequence>
<keyword evidence="1" id="KW-1133">Transmembrane helix</keyword>